<reference evidence="16" key="2">
    <citation type="journal article" date="2023" name="Science">
        <title>Genomic signatures of disease resistance in endangered staghorn corals.</title>
        <authorList>
            <person name="Vollmer S.V."/>
            <person name="Selwyn J.D."/>
            <person name="Despard B.A."/>
            <person name="Roesel C.L."/>
        </authorList>
    </citation>
    <scope>NUCLEOTIDE SEQUENCE</scope>
    <source>
        <strain evidence="16">K2</strain>
    </source>
</reference>
<evidence type="ECO:0000256" key="4">
    <source>
        <dbReference type="ARBA" id="ARBA00022475"/>
    </source>
</evidence>
<dbReference type="SUPFAM" id="SSF49723">
    <property type="entry name" value="Lipase/lipooxygenase domain (PLAT/LH2 domain)"/>
    <property type="match status" value="1"/>
</dbReference>
<feature type="transmembrane region" description="Helical" evidence="13">
    <location>
        <begin position="2091"/>
        <end position="2110"/>
    </location>
</feature>
<comment type="similarity">
    <text evidence="3">Belongs to the polycystin family.</text>
</comment>
<comment type="subcellular location">
    <subcellularLocation>
        <location evidence="2">Cell membrane</location>
        <topology evidence="2">Multi-pass membrane protein</topology>
    </subcellularLocation>
    <subcellularLocation>
        <location evidence="1">Cell projection</location>
        <location evidence="1">Cilium</location>
    </subcellularLocation>
</comment>
<evidence type="ECO:0000256" key="2">
    <source>
        <dbReference type="ARBA" id="ARBA00004651"/>
    </source>
</evidence>
<keyword evidence="6" id="KW-0732">Signal</keyword>
<keyword evidence="8" id="KW-0969">Cilium</keyword>
<dbReference type="SMART" id="SM00303">
    <property type="entry name" value="GPS"/>
    <property type="match status" value="1"/>
</dbReference>
<keyword evidence="7 13" id="KW-1133">Transmembrane helix</keyword>
<evidence type="ECO:0000256" key="12">
    <source>
        <dbReference type="SAM" id="MobiDB-lite"/>
    </source>
</evidence>
<dbReference type="SUPFAM" id="SSF49299">
    <property type="entry name" value="PKD domain"/>
    <property type="match status" value="6"/>
</dbReference>
<evidence type="ECO:0000256" key="11">
    <source>
        <dbReference type="PROSITE-ProRule" id="PRU00152"/>
    </source>
</evidence>
<protein>
    <submittedName>
        <fullName evidence="16">Polycystic kidney disease protein 1-like 2</fullName>
    </submittedName>
</protein>
<evidence type="ECO:0000256" key="9">
    <source>
        <dbReference type="ARBA" id="ARBA00023136"/>
    </source>
</evidence>
<dbReference type="InterPro" id="IPR046338">
    <property type="entry name" value="GAIN_dom_sf"/>
</dbReference>
<feature type="transmembrane region" description="Helical" evidence="13">
    <location>
        <begin position="2466"/>
        <end position="2489"/>
    </location>
</feature>
<dbReference type="Pfam" id="PF00801">
    <property type="entry name" value="PKD"/>
    <property type="match status" value="3"/>
</dbReference>
<evidence type="ECO:0000256" key="10">
    <source>
        <dbReference type="ARBA" id="ARBA00023273"/>
    </source>
</evidence>
<dbReference type="InterPro" id="IPR000203">
    <property type="entry name" value="GPS"/>
</dbReference>
<proteinExistence type="inferred from homology"/>
<dbReference type="Pfam" id="PF01825">
    <property type="entry name" value="GPS"/>
    <property type="match status" value="1"/>
</dbReference>
<keyword evidence="5 13" id="KW-0812">Transmembrane</keyword>
<dbReference type="Gene3D" id="2.60.60.20">
    <property type="entry name" value="PLAT/LH2 domain"/>
    <property type="match status" value="1"/>
</dbReference>
<evidence type="ECO:0000256" key="7">
    <source>
        <dbReference type="ARBA" id="ARBA00022989"/>
    </source>
</evidence>
<evidence type="ECO:0000313" key="17">
    <source>
        <dbReference type="Proteomes" id="UP001249851"/>
    </source>
</evidence>
<sequence length="3368" mass="375795">MKLFRSTQGGIEVQTTNKTVLIPRYKFLADGKLAGWRICSEGSGYVSLQVFRPVCGKGSHNVYCYINGNCETDRTRCRIASASSSANSHVFAMGSGCCPDIEVSSESASSLSLSDNYELIIQSPVFLSSAGCHMFPFNDLTNSTDVKEDDILGFSYQGSGFAEITSRKSYPGDRFNTTSFSFENTALSLGSILNTSASPAYSVTQIQYSLTAVHAIPSVIWFPHVYSLFGQYNEEATVSGTWNAIKEATRITVTENVANVTVTAAKAVATNATFAFTIHPHLGYNITYVISYGNGDNTSLFSVRADQDRLLIYKYGLRGTYTFSLFAGNFLSISLKTCIVTVQDTIKGLEFYGSIPPVALGNITRIQWIIRQGNAFHTTVDFGDGTSIDNGSFDVANLFAVVNNYTYANIGEYTVTINVSNFVSNATIKGLAVVEIPLAGVDCQVIHAHRDIEVNETVTVQVTASQGTNAEIFIDFGDGSVTTSRELSVQHSYLTYNFYNVSCSVYNNVSWVNVSKEIQVHKPVDPLIGFNVTCLHTNLTELTSCLLNISIGTDFSCTWNWDDGSVSETVFDQLGDFTYHNYSRVGHFAVSLNCSNRLNKTETVTTAIVEEPIIGFEVDEPVSKPFAKDFLVTWRTVSGTDPIFNVTFTHVIIGISFNVTVITVNKQPSGSAIISSSMMPDIGIYELKVTAVNHVTPTQSIYLTVLVDIPITHALLTRSLKFIEVYTSANFSCTMVTGSNVSLRWDFGDGSAINSQFYQGNFSSEGVMANHIYNKDGVYIVTLFLNNSLSNFTLHVPVFVQNPLYLVLTSNSPQEIPPGAVSFTVSLEPGKERPTNTSYTVHYGDSTSSTDKLFTLPFKLQHKYPIHGAYIMNITFTNDIQTVSMETIVEVQTPITSLLLFSSHTGPPENKGMPGWGPQKTYFPCDFPVFFNTSIETGTNVSYSWDFDNQQTEVTTDPSLNHTFPNPGRYTITVEASNAVSQIIQLVRVDIQCIAKIASFINDGPKKLSLPITFSIAIDQVGTDSCYLVELSDSTIFNYRMDTLKTCSQACSKAGEIVRRLTDPMGFSVTYTYPDVGRYEVSVTACNLVYTMTVSGEAVCTPKPCSNPQVTMDPEATGKSPANAIAYVPWKQIAIKNVIKINCEASDKTSFSWKICKVDSNGNCEKYELPGSVSVENAKLVLRPRTLLYGDYCLTFKCAMVGVDGIYNSSYGCIRIVPSELEVVIDGGESRSIGFGKHAVISSYKTRDPDVDEKENHPNDFKHCWFCAKHGSYDSSMLNNCTELFAFPLDPIPKNSLVYSSENGTQSFSNVTEVKGCFGYPPGRLNASTPEISFSTRMMQLRHKYDVCVLASKDTRKRSACTTIEIVEGDPPVVTISCENTVAPNCKRKISPVDKLALKGSASCEICLPNFMRYEWKLFENTPIGQWKQLSNIRDMISSRDQFQQTLAVKARFLTGGLTYKLRLESWDVRVGARGYSEYIKEVNKPPHMGSCEIVTKNGATPHLGYAFQKDFTIICSGWQDDTKLTYSVAAQVADDQPETPVPADAVLEVGKEYKSPPFFLPVGMEENGFWVKVYVVIKDEDDASTIWPLKAQVKMPEQSEEEKAAMVNDQVNKMHQLITEGNSVAVLSAAAGIASAFLQPKATTKVAEEGEEAATKNSEQESRAKVQEKLVAAISKIPSPSNPDDAAHIASTLSGVIVGGGTSTSTSVKANVALVIFNVGSVLAESMTSEQRDALAKNLIGPIGEVMTPSSASSEETASNEGGSSNSSDLEPQRQALETKDKLLDSICKSKLPNEEPHLVYNAKLSLVAAVDLPSDLTKMSAPGGCTITGLEAAADTNSTEPIQSQMSAFKSNPYGGTLNGGVVELKLKDSNGSTKNVSNLTRSMDIFIPADSSTVGSHPYRLKRGDMLVTNLNVTDNMSAIYVWVTPETNNTRILILLRKDAKPTLKEYDFRQEIHGIIVSKNVSDNASSDQSLHVDGNRYLMFVDNDALNQTAAGRWFCGFYHNGSVFEGDPEESSFNTTIFQLTCQYLNTTSNKWQYDGCKPGPNTTLKHRHCRCNHLTSFSSDFFVPPNKIDWDKISFEELLKNPLVFSVVCGIFGLYFLLILWARRADRKDLEKVGVAPLPDNDRRDTYMYEIVVYTGFGNHSGTSSSVRMVLVGGLDETTPRRLMDSEPGRRKFCRGNVDYFLLSVPQSLGKLKSLRIWHDNTGDDPSWYLLRIMVHDIQTDHKTWFICDRWLAVEEDDGMVERTLTPASKEELTSFNLLFSTEARKNLTDNHLWFSVVARPAKSNFTRVQRLSCCLSVLLSTMLANAMFYQVDDESSSGTSVHVGPFSFSMKQLSVGITSSLVVLPANVLIVMFFRKARPSDKKAGLDKSQDPHGQSTKYELSGDNVADKSKEKDEVEDIDKAKKVKKKKALPHYFVYISYGLVFITCTVSATFTIFYGLTFGKEKSEGWLSSMMISFWQDVLVSQPLKVFAAAMFFALVIKDPNKAEDENEQDNKELNPDEEALHSQKQNSVEEKALRKIGFVDKPPNSEILEAARLLKTKQKQMKTIIREVIQYLVFLSVLLVIAYGSRDPMAFPITNSMRSLFEAGDYSGNGGIDEVADCESYWKWVQDTLIPTLMPRYWYGPFAIDDENLLKEETTTEEVKREKNTKVKKKKSTISNIEVGFEVLHYYDDRFVADHGTAVLVGTARLRQLRVIKGNCKLMPFLTSTFDECNVPYDWENEQVEPFEPYWNPNSNKSVEGLELSSWTYQTQWKLKGTPYWGYFATYWGGENGLGEGWNSPYLYSGYIGDFGDDRGKALKLSKQLESQKWIDRYTRAIFAEFALYNAQTNFFSVITILTEILTTGGYHHHPKIQTLRLYRYVGPEMVFVMACEITYMAFLLFFLYKQKLYISETGRRLSDRFREHRRDVEKDDKDASQPVARHLNFPQHSIHHTWPPAAFHCSMAIKKYMQQRNKYFCDPWNYSELLVLGFSLSSVGLYFARHALTKYSVSNMLETPETFVSFQYVAFVDEWVSVTTALAVFFSILKFLRLLKFNRRISLLIQTIKIAASPLMSFMLMFFILFLAFCQFAFLVFGIDNDDYSSFPLTLGSVMSLTLGSFNFNALTDSSRILGPIFFFGYVVCVYFVLMNVFIGILNDALVEVANDSSVQSNEHEILDFIFHTFKQTVGKQVGPAIKPSYKEAKNQFELNMDSIEEMSENIQYAMRNICMEDIRHSTWFEPENANIKKKILMMLVLETDHNFTENDLCDSIPLFDEEMKQQSENQLIRKLISYRKKKKMEEQMSVAGQEESGSSSDDEIDESENNSDYDDDDVSVVSDDFDKTVKVDPSNPNVGCDQKKENFPLSPSRLNFINVSASSDA</sequence>
<dbReference type="PANTHER" id="PTHR10877">
    <property type="entry name" value="POLYCYSTIN FAMILY MEMBER"/>
    <property type="match status" value="1"/>
</dbReference>
<dbReference type="Pfam" id="PF01477">
    <property type="entry name" value="PLAT"/>
    <property type="match status" value="1"/>
</dbReference>
<dbReference type="Pfam" id="PF20519">
    <property type="entry name" value="Polycystin_dom"/>
    <property type="match status" value="1"/>
</dbReference>
<feature type="domain" description="PKD" evidence="14">
    <location>
        <begin position="737"/>
        <end position="801"/>
    </location>
</feature>
<name>A0AAD9Q9F4_ACRCE</name>
<dbReference type="GO" id="GO:0005886">
    <property type="term" value="C:plasma membrane"/>
    <property type="evidence" value="ECO:0007669"/>
    <property type="project" value="UniProtKB-SubCell"/>
</dbReference>
<keyword evidence="4" id="KW-1003">Cell membrane</keyword>
<dbReference type="InterPro" id="IPR002859">
    <property type="entry name" value="PKD/REJ-like"/>
</dbReference>
<feature type="region of interest" description="Disordered" evidence="12">
    <location>
        <begin position="2371"/>
        <end position="2402"/>
    </location>
</feature>
<dbReference type="SMART" id="SM00308">
    <property type="entry name" value="LH2"/>
    <property type="match status" value="1"/>
</dbReference>
<evidence type="ECO:0000256" key="3">
    <source>
        <dbReference type="ARBA" id="ARBA00007200"/>
    </source>
</evidence>
<feature type="region of interest" description="Disordered" evidence="12">
    <location>
        <begin position="3289"/>
        <end position="3368"/>
    </location>
</feature>
<dbReference type="FunFam" id="1.10.287.70:FF:000086">
    <property type="entry name" value="Polycystic kidney disease 2"/>
    <property type="match status" value="1"/>
</dbReference>
<dbReference type="InterPro" id="IPR035986">
    <property type="entry name" value="PKD_dom_sf"/>
</dbReference>
<dbReference type="Pfam" id="PF08016">
    <property type="entry name" value="PKD_channel"/>
    <property type="match status" value="1"/>
</dbReference>
<feature type="compositionally biased region" description="Acidic residues" evidence="12">
    <location>
        <begin position="3303"/>
        <end position="3321"/>
    </location>
</feature>
<dbReference type="Pfam" id="PF02010">
    <property type="entry name" value="REJ"/>
    <property type="match status" value="1"/>
</dbReference>
<feature type="region of interest" description="Disordered" evidence="12">
    <location>
        <begin position="1747"/>
        <end position="1773"/>
    </location>
</feature>
<dbReference type="InterPro" id="IPR036392">
    <property type="entry name" value="PLAT/LH2_dom_sf"/>
</dbReference>
<dbReference type="InterPro" id="IPR013783">
    <property type="entry name" value="Ig-like_fold"/>
</dbReference>
<evidence type="ECO:0000259" key="14">
    <source>
        <dbReference type="PROSITE" id="PS50093"/>
    </source>
</evidence>
<evidence type="ECO:0000256" key="13">
    <source>
        <dbReference type="SAM" id="Phobius"/>
    </source>
</evidence>
<accession>A0AAD9Q9F4</accession>
<gene>
    <name evidence="16" type="ORF">P5673_020656</name>
</gene>
<comment type="caution">
    <text evidence="16">The sequence shown here is derived from an EMBL/GenBank/DDBJ whole genome shotgun (WGS) entry which is preliminary data.</text>
</comment>
<dbReference type="FunFam" id="2.60.60.20:FF:000022">
    <property type="entry name" value="Uncharacterized protein"/>
    <property type="match status" value="1"/>
</dbReference>
<feature type="compositionally biased region" description="Polar residues" evidence="12">
    <location>
        <begin position="3355"/>
        <end position="3368"/>
    </location>
</feature>
<feature type="transmembrane region" description="Helical" evidence="13">
    <location>
        <begin position="3061"/>
        <end position="3085"/>
    </location>
</feature>
<feature type="transmembrane region" description="Helical" evidence="13">
    <location>
        <begin position="3091"/>
        <end position="3111"/>
    </location>
</feature>
<comment type="caution">
    <text evidence="11">Lacks conserved residue(s) required for the propagation of feature annotation.</text>
</comment>
<feature type="transmembrane region" description="Helical" evidence="13">
    <location>
        <begin position="3123"/>
        <end position="3144"/>
    </location>
</feature>
<feature type="transmembrane region" description="Helical" evidence="13">
    <location>
        <begin position="2300"/>
        <end position="2320"/>
    </location>
</feature>
<feature type="compositionally biased region" description="Basic and acidic residues" evidence="12">
    <location>
        <begin position="2371"/>
        <end position="2380"/>
    </location>
</feature>
<dbReference type="Gene3D" id="2.60.40.10">
    <property type="entry name" value="Immunoglobulins"/>
    <property type="match status" value="4"/>
</dbReference>
<feature type="transmembrane region" description="Helical" evidence="13">
    <location>
        <begin position="2972"/>
        <end position="2990"/>
    </location>
</feature>
<dbReference type="GO" id="GO:0005929">
    <property type="term" value="C:cilium"/>
    <property type="evidence" value="ECO:0007669"/>
    <property type="project" value="UniProtKB-SubCell"/>
</dbReference>
<dbReference type="InterPro" id="IPR013122">
    <property type="entry name" value="PKD1_2_channel"/>
</dbReference>
<feature type="domain" description="PKD" evidence="14">
    <location>
        <begin position="552"/>
        <end position="608"/>
    </location>
</feature>
<dbReference type="InterPro" id="IPR000601">
    <property type="entry name" value="PKD_dom"/>
</dbReference>
<feature type="compositionally biased region" description="Low complexity" evidence="12">
    <location>
        <begin position="1751"/>
        <end position="1769"/>
    </location>
</feature>
<dbReference type="PROSITE" id="PS50093">
    <property type="entry name" value="PKD"/>
    <property type="match status" value="5"/>
</dbReference>
<feature type="domain" description="PKD" evidence="14">
    <location>
        <begin position="475"/>
        <end position="527"/>
    </location>
</feature>
<dbReference type="InterPro" id="IPR022409">
    <property type="entry name" value="PKD/Chitinase_dom"/>
</dbReference>
<evidence type="ECO:0000256" key="6">
    <source>
        <dbReference type="ARBA" id="ARBA00022729"/>
    </source>
</evidence>
<dbReference type="PRINTS" id="PR00500">
    <property type="entry name" value="POLYCYSTIN1"/>
</dbReference>
<dbReference type="SMART" id="SM00089">
    <property type="entry name" value="PKD"/>
    <property type="match status" value="6"/>
</dbReference>
<dbReference type="PROSITE" id="PS50095">
    <property type="entry name" value="PLAT"/>
    <property type="match status" value="1"/>
</dbReference>
<feature type="domain" description="PLAT" evidence="15">
    <location>
        <begin position="2135"/>
        <end position="2254"/>
    </location>
</feature>
<keyword evidence="10" id="KW-0966">Cell projection</keyword>
<feature type="transmembrane region" description="Helical" evidence="13">
    <location>
        <begin position="2875"/>
        <end position="2894"/>
    </location>
</feature>
<dbReference type="GO" id="GO:0005262">
    <property type="term" value="F:calcium channel activity"/>
    <property type="evidence" value="ECO:0007669"/>
    <property type="project" value="TreeGrafter"/>
</dbReference>
<feature type="transmembrane region" description="Helical" evidence="13">
    <location>
        <begin position="2342"/>
        <end position="2363"/>
    </location>
</feature>
<feature type="region of interest" description="Disordered" evidence="12">
    <location>
        <begin position="2496"/>
        <end position="2520"/>
    </location>
</feature>
<keyword evidence="17" id="KW-1185">Reference proteome</keyword>
<feature type="domain" description="PKD" evidence="14">
    <location>
        <begin position="936"/>
        <end position="981"/>
    </location>
</feature>
<dbReference type="Proteomes" id="UP001249851">
    <property type="component" value="Unassembled WGS sequence"/>
</dbReference>
<feature type="transmembrane region" description="Helical" evidence="13">
    <location>
        <begin position="3021"/>
        <end position="3041"/>
    </location>
</feature>
<feature type="transmembrane region" description="Helical" evidence="13">
    <location>
        <begin position="2423"/>
        <end position="2446"/>
    </location>
</feature>
<dbReference type="Gene3D" id="2.60.220.50">
    <property type="match status" value="1"/>
</dbReference>
<evidence type="ECO:0000256" key="1">
    <source>
        <dbReference type="ARBA" id="ARBA00004138"/>
    </source>
</evidence>
<organism evidence="16 17">
    <name type="scientific">Acropora cervicornis</name>
    <name type="common">Staghorn coral</name>
    <dbReference type="NCBI Taxonomy" id="6130"/>
    <lineage>
        <taxon>Eukaryota</taxon>
        <taxon>Metazoa</taxon>
        <taxon>Cnidaria</taxon>
        <taxon>Anthozoa</taxon>
        <taxon>Hexacorallia</taxon>
        <taxon>Scleractinia</taxon>
        <taxon>Astrocoeniina</taxon>
        <taxon>Acroporidae</taxon>
        <taxon>Acropora</taxon>
    </lineage>
</organism>
<reference evidence="16" key="1">
    <citation type="journal article" date="2023" name="G3 (Bethesda)">
        <title>Whole genome assembly and annotation of the endangered Caribbean coral Acropora cervicornis.</title>
        <authorList>
            <person name="Selwyn J.D."/>
            <person name="Vollmer S.V."/>
        </authorList>
    </citation>
    <scope>NUCLEOTIDE SEQUENCE</scope>
    <source>
        <strain evidence="16">K2</strain>
    </source>
</reference>
<dbReference type="PANTHER" id="PTHR10877:SF150">
    <property type="entry name" value="REJ DOMAIN-CONTAINING PROTEIN"/>
    <property type="match status" value="1"/>
</dbReference>
<dbReference type="GO" id="GO:0050982">
    <property type="term" value="P:detection of mechanical stimulus"/>
    <property type="evidence" value="ECO:0007669"/>
    <property type="project" value="TreeGrafter"/>
</dbReference>
<dbReference type="InterPro" id="IPR046791">
    <property type="entry name" value="Polycystin_dom"/>
</dbReference>
<feature type="transmembrane region" description="Helical" evidence="13">
    <location>
        <begin position="2561"/>
        <end position="2578"/>
    </location>
</feature>
<evidence type="ECO:0000256" key="8">
    <source>
        <dbReference type="ARBA" id="ARBA00023069"/>
    </source>
</evidence>
<dbReference type="EMBL" id="JARQWQ010000051">
    <property type="protein sequence ID" value="KAK2557175.1"/>
    <property type="molecule type" value="Genomic_DNA"/>
</dbReference>
<evidence type="ECO:0000259" key="15">
    <source>
        <dbReference type="PROSITE" id="PS50095"/>
    </source>
</evidence>
<dbReference type="InterPro" id="IPR000434">
    <property type="entry name" value="PC1"/>
</dbReference>
<evidence type="ECO:0000313" key="16">
    <source>
        <dbReference type="EMBL" id="KAK2557175.1"/>
    </source>
</evidence>
<dbReference type="InterPro" id="IPR001024">
    <property type="entry name" value="PLAT/LH2_dom"/>
</dbReference>
<dbReference type="CDD" id="cd00146">
    <property type="entry name" value="PKD"/>
    <property type="match status" value="4"/>
</dbReference>
<feature type="domain" description="PKD" evidence="14">
    <location>
        <begin position="381"/>
        <end position="441"/>
    </location>
</feature>
<dbReference type="InterPro" id="IPR051223">
    <property type="entry name" value="Polycystin"/>
</dbReference>
<evidence type="ECO:0000256" key="5">
    <source>
        <dbReference type="ARBA" id="ARBA00022692"/>
    </source>
</evidence>
<keyword evidence="9 13" id="KW-0472">Membrane</keyword>